<dbReference type="PRINTS" id="PR00983">
    <property type="entry name" value="TRNASYNTHCYS"/>
</dbReference>
<evidence type="ECO:0000259" key="13">
    <source>
        <dbReference type="SMART" id="SM00840"/>
    </source>
</evidence>
<feature type="short sequence motif" description="'KMSKS' region" evidence="12">
    <location>
        <begin position="280"/>
        <end position="284"/>
    </location>
</feature>
<dbReference type="OrthoDB" id="9815130at2"/>
<keyword evidence="5 12" id="KW-0436">Ligase</keyword>
<dbReference type="PANTHER" id="PTHR10890:SF3">
    <property type="entry name" value="CYSTEINE--TRNA LIGASE, CYTOPLASMIC"/>
    <property type="match status" value="1"/>
</dbReference>
<sequence length="487" mass="55815">MKFYNSYSKKLEEFTVENNTVRMYNCGPTVYDYAHLGNFRSFLFADLLRRYLEFKGYEVKQVMNFTDVGHMTQDDLEPSREGSNQDKMALAAQRTGITDPRELADKYIDCFMEDSKTLNVLEPWQRPRASDHVQEMVEIIEKLIANGNAYEVDGFVYFDQSSFPEYGKLSGNTVEDLVEGKRVEVDARKKNATDFALWKCDDKHIMKWPSPWSTGFPGWHIECSAMAMKYLGETLDIHTGGEDNIFPHHEAEIAQSECATHKTFARYWLHARHLLVDGGKMSKSKGNFFTVRELLDKGYSGSEIRYALISTHYRQNMNFTTGVTDGDYSQLQKIEALEEAKTNIRRIKDFLAAMEQIEKDDNTNIDDLATKTLGNFAAAMDDDLNISGGLSALYQFIREVNKLRDQEQLGREDAARAIETIKKLDGVLGVLCDEEQQVPEEILQLVKERDEARLNKNFPRADEIRDTLTEMGYVLEDSPKGTICKKI</sequence>
<comment type="subcellular location">
    <subcellularLocation>
        <location evidence="1 12">Cytoplasm</location>
    </subcellularLocation>
</comment>
<feature type="binding site" evidence="12">
    <location>
        <position position="283"/>
    </location>
    <ligand>
        <name>ATP</name>
        <dbReference type="ChEBI" id="CHEBI:30616"/>
    </ligand>
</feature>
<organism evidence="14 15">
    <name type="scientific">Uabimicrobium amorphum</name>
    <dbReference type="NCBI Taxonomy" id="2596890"/>
    <lineage>
        <taxon>Bacteria</taxon>
        <taxon>Pseudomonadati</taxon>
        <taxon>Planctomycetota</taxon>
        <taxon>Candidatus Uabimicrobiia</taxon>
        <taxon>Candidatus Uabimicrobiales</taxon>
        <taxon>Candidatus Uabimicrobiaceae</taxon>
        <taxon>Candidatus Uabimicrobium</taxon>
    </lineage>
</organism>
<evidence type="ECO:0000256" key="7">
    <source>
        <dbReference type="ARBA" id="ARBA00022741"/>
    </source>
</evidence>
<dbReference type="RefSeq" id="WP_151970470.1">
    <property type="nucleotide sequence ID" value="NZ_AP019860.1"/>
</dbReference>
<dbReference type="SUPFAM" id="SSF52374">
    <property type="entry name" value="Nucleotidylyl transferase"/>
    <property type="match status" value="1"/>
</dbReference>
<dbReference type="InterPro" id="IPR056411">
    <property type="entry name" value="CysS_C"/>
</dbReference>
<dbReference type="Gene3D" id="1.20.120.1910">
    <property type="entry name" value="Cysteine-tRNA ligase, C-terminal anti-codon recognition domain"/>
    <property type="match status" value="1"/>
</dbReference>
<dbReference type="KEGG" id="uam:UABAM_04797"/>
<dbReference type="InterPro" id="IPR032678">
    <property type="entry name" value="tRNA-synt_1_cat_dom"/>
</dbReference>
<evidence type="ECO:0000313" key="15">
    <source>
        <dbReference type="Proteomes" id="UP000326354"/>
    </source>
</evidence>
<proteinExistence type="inferred from homology"/>
<dbReference type="InterPro" id="IPR014729">
    <property type="entry name" value="Rossmann-like_a/b/a_fold"/>
</dbReference>
<keyword evidence="15" id="KW-1185">Reference proteome</keyword>
<dbReference type="CDD" id="cd00672">
    <property type="entry name" value="CysRS_core"/>
    <property type="match status" value="1"/>
</dbReference>
<reference evidence="14 15" key="1">
    <citation type="submission" date="2019-08" db="EMBL/GenBank/DDBJ databases">
        <title>Complete genome sequence of Candidatus Uab amorphum.</title>
        <authorList>
            <person name="Shiratori T."/>
            <person name="Suzuki S."/>
            <person name="Kakizawa Y."/>
            <person name="Ishida K."/>
        </authorList>
    </citation>
    <scope>NUCLEOTIDE SEQUENCE [LARGE SCALE GENOMIC DNA]</scope>
    <source>
        <strain evidence="14 15">SRT547</strain>
    </source>
</reference>
<dbReference type="InterPro" id="IPR024909">
    <property type="entry name" value="Cys-tRNA/MSH_ligase"/>
</dbReference>
<keyword evidence="8 12" id="KW-0862">Zinc</keyword>
<dbReference type="PANTHER" id="PTHR10890">
    <property type="entry name" value="CYSTEINYL-TRNA SYNTHETASE"/>
    <property type="match status" value="1"/>
</dbReference>
<dbReference type="AlphaFoldDB" id="A0A5S9IS41"/>
<gene>
    <name evidence="12" type="primary">cysS</name>
    <name evidence="14" type="ORF">UABAM_04797</name>
</gene>
<dbReference type="SMART" id="SM00840">
    <property type="entry name" value="DALR_2"/>
    <property type="match status" value="1"/>
</dbReference>
<dbReference type="EC" id="6.1.1.16" evidence="12"/>
<evidence type="ECO:0000256" key="5">
    <source>
        <dbReference type="ARBA" id="ARBA00022598"/>
    </source>
</evidence>
<feature type="binding site" evidence="12">
    <location>
        <position position="223"/>
    </location>
    <ligand>
        <name>Zn(2+)</name>
        <dbReference type="ChEBI" id="CHEBI:29105"/>
    </ligand>
</feature>
<evidence type="ECO:0000256" key="4">
    <source>
        <dbReference type="ARBA" id="ARBA00022490"/>
    </source>
</evidence>
<feature type="binding site" evidence="12">
    <location>
        <position position="248"/>
    </location>
    <ligand>
        <name>Zn(2+)</name>
        <dbReference type="ChEBI" id="CHEBI:29105"/>
    </ligand>
</feature>
<dbReference type="NCBIfam" id="TIGR00435">
    <property type="entry name" value="cysS"/>
    <property type="match status" value="1"/>
</dbReference>
<evidence type="ECO:0000313" key="14">
    <source>
        <dbReference type="EMBL" id="BBM86411.1"/>
    </source>
</evidence>
<keyword evidence="11 12" id="KW-0030">Aminoacyl-tRNA synthetase</keyword>
<dbReference type="GO" id="GO:0004817">
    <property type="term" value="F:cysteine-tRNA ligase activity"/>
    <property type="evidence" value="ECO:0007669"/>
    <property type="project" value="UniProtKB-UniRule"/>
</dbReference>
<dbReference type="EMBL" id="AP019860">
    <property type="protein sequence ID" value="BBM86411.1"/>
    <property type="molecule type" value="Genomic_DNA"/>
</dbReference>
<dbReference type="Proteomes" id="UP000326354">
    <property type="component" value="Chromosome"/>
</dbReference>
<feature type="binding site" evidence="12">
    <location>
        <position position="252"/>
    </location>
    <ligand>
        <name>Zn(2+)</name>
        <dbReference type="ChEBI" id="CHEBI:29105"/>
    </ligand>
</feature>
<dbReference type="InterPro" id="IPR015273">
    <property type="entry name" value="Cys-tRNA-synt_Ia_DALR"/>
</dbReference>
<evidence type="ECO:0000256" key="3">
    <source>
        <dbReference type="ARBA" id="ARBA00011245"/>
    </source>
</evidence>
<dbReference type="InterPro" id="IPR009080">
    <property type="entry name" value="tRNAsynth_Ia_anticodon-bd"/>
</dbReference>
<feature type="binding site" evidence="12">
    <location>
        <position position="26"/>
    </location>
    <ligand>
        <name>Zn(2+)</name>
        <dbReference type="ChEBI" id="CHEBI:29105"/>
    </ligand>
</feature>
<evidence type="ECO:0000256" key="2">
    <source>
        <dbReference type="ARBA" id="ARBA00005594"/>
    </source>
</evidence>
<keyword evidence="4 12" id="KW-0963">Cytoplasm</keyword>
<evidence type="ECO:0000256" key="6">
    <source>
        <dbReference type="ARBA" id="ARBA00022723"/>
    </source>
</evidence>
<dbReference type="Pfam" id="PF23493">
    <property type="entry name" value="CysS_C"/>
    <property type="match status" value="1"/>
</dbReference>
<evidence type="ECO:0000256" key="11">
    <source>
        <dbReference type="ARBA" id="ARBA00023146"/>
    </source>
</evidence>
<dbReference type="Pfam" id="PF09190">
    <property type="entry name" value="DALR_2"/>
    <property type="match status" value="1"/>
</dbReference>
<keyword evidence="6 12" id="KW-0479">Metal-binding</keyword>
<dbReference type="GO" id="GO:0008270">
    <property type="term" value="F:zinc ion binding"/>
    <property type="evidence" value="ECO:0007669"/>
    <property type="project" value="UniProtKB-UniRule"/>
</dbReference>
<keyword evidence="10 12" id="KW-0648">Protein biosynthesis</keyword>
<comment type="subunit">
    <text evidence="3 12">Monomer.</text>
</comment>
<evidence type="ECO:0000256" key="8">
    <source>
        <dbReference type="ARBA" id="ARBA00022833"/>
    </source>
</evidence>
<evidence type="ECO:0000256" key="1">
    <source>
        <dbReference type="ARBA" id="ARBA00004496"/>
    </source>
</evidence>
<accession>A0A5S9IS41</accession>
<dbReference type="InterPro" id="IPR015803">
    <property type="entry name" value="Cys-tRNA-ligase"/>
</dbReference>
<dbReference type="GO" id="GO:0005524">
    <property type="term" value="F:ATP binding"/>
    <property type="evidence" value="ECO:0007669"/>
    <property type="project" value="UniProtKB-UniRule"/>
</dbReference>
<feature type="short sequence motif" description="'HIGH' region" evidence="12">
    <location>
        <begin position="28"/>
        <end position="38"/>
    </location>
</feature>
<dbReference type="Pfam" id="PF01406">
    <property type="entry name" value="tRNA-synt_1e"/>
    <property type="match status" value="1"/>
</dbReference>
<name>A0A5S9IS41_UABAM</name>
<keyword evidence="9 12" id="KW-0067">ATP-binding</keyword>
<dbReference type="Gene3D" id="3.40.50.620">
    <property type="entry name" value="HUPs"/>
    <property type="match status" value="1"/>
</dbReference>
<dbReference type="SUPFAM" id="SSF47323">
    <property type="entry name" value="Anticodon-binding domain of a subclass of class I aminoacyl-tRNA synthetases"/>
    <property type="match status" value="1"/>
</dbReference>
<evidence type="ECO:0000256" key="10">
    <source>
        <dbReference type="ARBA" id="ARBA00022917"/>
    </source>
</evidence>
<dbReference type="HAMAP" id="MF_00041">
    <property type="entry name" value="Cys_tRNA_synth"/>
    <property type="match status" value="1"/>
</dbReference>
<keyword evidence="7 12" id="KW-0547">Nucleotide-binding</keyword>
<dbReference type="GO" id="GO:0006423">
    <property type="term" value="P:cysteinyl-tRNA aminoacylation"/>
    <property type="evidence" value="ECO:0007669"/>
    <property type="project" value="UniProtKB-UniRule"/>
</dbReference>
<comment type="cofactor">
    <cofactor evidence="12">
        <name>Zn(2+)</name>
        <dbReference type="ChEBI" id="CHEBI:29105"/>
    </cofactor>
    <text evidence="12">Binds 1 zinc ion per subunit.</text>
</comment>
<protein>
    <recommendedName>
        <fullName evidence="12">Cysteine--tRNA ligase</fullName>
        <ecNumber evidence="12">6.1.1.16</ecNumber>
    </recommendedName>
    <alternativeName>
        <fullName evidence="12">Cysteinyl-tRNA synthetase</fullName>
        <shortName evidence="12">CysRS</shortName>
    </alternativeName>
</protein>
<evidence type="ECO:0000256" key="9">
    <source>
        <dbReference type="ARBA" id="ARBA00022840"/>
    </source>
</evidence>
<evidence type="ECO:0000256" key="12">
    <source>
        <dbReference type="HAMAP-Rule" id="MF_00041"/>
    </source>
</evidence>
<dbReference type="GO" id="GO:0005829">
    <property type="term" value="C:cytosol"/>
    <property type="evidence" value="ECO:0007669"/>
    <property type="project" value="TreeGrafter"/>
</dbReference>
<comment type="similarity">
    <text evidence="2 12">Belongs to the class-I aminoacyl-tRNA synthetase family.</text>
</comment>
<feature type="domain" description="Cysteinyl-tRNA synthetase class Ia DALR" evidence="13">
    <location>
        <begin position="375"/>
        <end position="443"/>
    </location>
</feature>
<comment type="catalytic activity">
    <reaction evidence="12">
        <text>tRNA(Cys) + L-cysteine + ATP = L-cysteinyl-tRNA(Cys) + AMP + diphosphate</text>
        <dbReference type="Rhea" id="RHEA:17773"/>
        <dbReference type="Rhea" id="RHEA-COMP:9661"/>
        <dbReference type="Rhea" id="RHEA-COMP:9679"/>
        <dbReference type="ChEBI" id="CHEBI:30616"/>
        <dbReference type="ChEBI" id="CHEBI:33019"/>
        <dbReference type="ChEBI" id="CHEBI:35235"/>
        <dbReference type="ChEBI" id="CHEBI:78442"/>
        <dbReference type="ChEBI" id="CHEBI:78517"/>
        <dbReference type="ChEBI" id="CHEBI:456215"/>
        <dbReference type="EC" id="6.1.1.16"/>
    </reaction>
</comment>